<gene>
    <name evidence="1" type="primary">NCL1_44963</name>
    <name evidence="1" type="ORF">TNCV_3727691</name>
</gene>
<dbReference type="AlphaFoldDB" id="A0A8X6R2T9"/>
<protein>
    <submittedName>
        <fullName evidence="1">Uncharacterized protein</fullName>
    </submittedName>
</protein>
<evidence type="ECO:0000313" key="1">
    <source>
        <dbReference type="EMBL" id="GFX86500.1"/>
    </source>
</evidence>
<proteinExistence type="predicted"/>
<comment type="caution">
    <text evidence="1">The sequence shown here is derived from an EMBL/GenBank/DDBJ whole genome shotgun (WGS) entry which is preliminary data.</text>
</comment>
<reference evidence="1" key="1">
    <citation type="submission" date="2020-08" db="EMBL/GenBank/DDBJ databases">
        <title>Multicomponent nature underlies the extraordinary mechanical properties of spider dragline silk.</title>
        <authorList>
            <person name="Kono N."/>
            <person name="Nakamura H."/>
            <person name="Mori M."/>
            <person name="Yoshida Y."/>
            <person name="Ohtoshi R."/>
            <person name="Malay A.D."/>
            <person name="Moran D.A.P."/>
            <person name="Tomita M."/>
            <person name="Numata K."/>
            <person name="Arakawa K."/>
        </authorList>
    </citation>
    <scope>NUCLEOTIDE SEQUENCE</scope>
</reference>
<dbReference type="EMBL" id="BMAU01021010">
    <property type="protein sequence ID" value="GFX86500.1"/>
    <property type="molecule type" value="Genomic_DNA"/>
</dbReference>
<accession>A0A8X6R2T9</accession>
<organism evidence="1 2">
    <name type="scientific">Trichonephila clavipes</name>
    <name type="common">Golden silk orbweaver</name>
    <name type="synonym">Nephila clavipes</name>
    <dbReference type="NCBI Taxonomy" id="2585209"/>
    <lineage>
        <taxon>Eukaryota</taxon>
        <taxon>Metazoa</taxon>
        <taxon>Ecdysozoa</taxon>
        <taxon>Arthropoda</taxon>
        <taxon>Chelicerata</taxon>
        <taxon>Arachnida</taxon>
        <taxon>Araneae</taxon>
        <taxon>Araneomorphae</taxon>
        <taxon>Entelegynae</taxon>
        <taxon>Araneoidea</taxon>
        <taxon>Nephilidae</taxon>
        <taxon>Trichonephila</taxon>
    </lineage>
</organism>
<evidence type="ECO:0000313" key="2">
    <source>
        <dbReference type="Proteomes" id="UP000887159"/>
    </source>
</evidence>
<name>A0A8X6R2T9_TRICX</name>
<dbReference type="Proteomes" id="UP000887159">
    <property type="component" value="Unassembled WGS sequence"/>
</dbReference>
<sequence>MGRNVRPLEEADKNGWTMVDFNIMMVAVDIGSQQIGRTDKLIVSRAGEQSNPAGAVDQEVIGFELLLRKPCREEHRRGPIPLPIGLTGELAILVLKPSPCLHNSNEVDDWMGLNEWNSWFKSQVRDSNRSHNIVNLERKFKKLKTVENYGRNSPMAMKFQ</sequence>
<keyword evidence="2" id="KW-1185">Reference proteome</keyword>